<gene>
    <name evidence="2" type="ORF">Psed_6979</name>
</gene>
<dbReference type="AlphaFoldDB" id="F2L767"/>
<comment type="similarity">
    <text evidence="1">Belongs to the TmoD/XamoD family.</text>
</comment>
<dbReference type="Gene3D" id="3.90.56.10">
    <property type="entry name" value="Monooxygenase component MmoB/DmpM"/>
    <property type="match status" value="1"/>
</dbReference>
<reference evidence="2" key="1">
    <citation type="journal article" date="2011" name="J. Bacteriol.">
        <title>Genome sequence of the 1,4-dioxane-degrading Pseudonocardia dioxanivorans strain CB1190.</title>
        <authorList>
            <person name="Sales C.M."/>
            <person name="Mahendra S."/>
            <person name="Grostern A."/>
            <person name="Parales R.E."/>
            <person name="Goodwin L.A."/>
            <person name="Woyke T."/>
            <person name="Nolan M."/>
            <person name="Lapidus A."/>
            <person name="Chertkov O."/>
            <person name="Ovchinnikova G."/>
            <person name="Sczyrba A."/>
            <person name="Alvarez-Cohen L."/>
        </authorList>
    </citation>
    <scope>NUCLEOTIDE SEQUENCE</scope>
    <source>
        <strain evidence="2">CB1190</strain>
        <plasmid evidence="2">pPSED02</plasmid>
    </source>
</reference>
<dbReference type="EMBL" id="CP002597">
    <property type="protein sequence ID" value="AEA29040.1"/>
    <property type="molecule type" value="Genomic_DNA"/>
</dbReference>
<dbReference type="InterPro" id="IPR003454">
    <property type="entry name" value="MOase_MmoB_DmpM"/>
</dbReference>
<keyword evidence="2" id="KW-0560">Oxidoreductase</keyword>
<keyword evidence="2" id="KW-0614">Plasmid</keyword>
<keyword evidence="2" id="KW-0503">Monooxygenase</keyword>
<dbReference type="SUPFAM" id="SSF56029">
    <property type="entry name" value="Monooxygenase (hydroxylase) regulatory protein"/>
    <property type="match status" value="1"/>
</dbReference>
<accession>F2L767</accession>
<evidence type="ECO:0000313" key="2">
    <source>
        <dbReference type="EMBL" id="AEA29040.1"/>
    </source>
</evidence>
<protein>
    <submittedName>
        <fullName evidence="2">Monooxygenase component MmoB/DmpM</fullName>
    </submittedName>
</protein>
<sequence>MTDATAAPAAAQGSGDVAYDYVGLVMQRTPEGEAVGRVCSQTPGVEVITNATFLDVRAKDRLIVNFDAVGEELGSDMDGYVLQEHMTTHYGRMAMTDDSFILVADPLELIELINSES</sequence>
<dbReference type="InterPro" id="IPR036889">
    <property type="entry name" value="mOase_MmoB_DmpM_sf"/>
</dbReference>
<geneLocation type="plasmid" evidence="2">
    <name>pPSED02</name>
</geneLocation>
<dbReference type="GO" id="GO:0004497">
    <property type="term" value="F:monooxygenase activity"/>
    <property type="evidence" value="ECO:0007669"/>
    <property type="project" value="UniProtKB-KW"/>
</dbReference>
<evidence type="ECO:0000256" key="1">
    <source>
        <dbReference type="ARBA" id="ARBA00006313"/>
    </source>
</evidence>
<dbReference type="Pfam" id="PF02406">
    <property type="entry name" value="MmoB_DmpM"/>
    <property type="match status" value="1"/>
</dbReference>
<dbReference type="RefSeq" id="WP_014203929.1">
    <property type="nucleotide sequence ID" value="NC_016601.1"/>
</dbReference>
<organism evidence="2">
    <name type="scientific">Pseudonocardia dioxanivorans (strain ATCC 55486 / DSM 44775 / JCM 13855 / CB1190)</name>
    <dbReference type="NCBI Taxonomy" id="675635"/>
    <lineage>
        <taxon>Bacteria</taxon>
        <taxon>Bacillati</taxon>
        <taxon>Actinomycetota</taxon>
        <taxon>Actinomycetes</taxon>
        <taxon>Pseudonocardiales</taxon>
        <taxon>Pseudonocardiaceae</taxon>
        <taxon>Pseudonocardia</taxon>
    </lineage>
</organism>
<proteinExistence type="inferred from homology"/>
<name>F2L767_PSEUX</name>